<protein>
    <submittedName>
        <fullName evidence="1">Uncharacterized protein</fullName>
    </submittedName>
</protein>
<evidence type="ECO:0000313" key="2">
    <source>
        <dbReference type="Proteomes" id="UP001476282"/>
    </source>
</evidence>
<dbReference type="Proteomes" id="UP001476282">
    <property type="component" value="Unassembled WGS sequence"/>
</dbReference>
<keyword evidence="2" id="KW-1185">Reference proteome</keyword>
<organism evidence="1 2">
    <name type="scientific">Haloferula sargassicola</name>
    <dbReference type="NCBI Taxonomy" id="490096"/>
    <lineage>
        <taxon>Bacteria</taxon>
        <taxon>Pseudomonadati</taxon>
        <taxon>Verrucomicrobiota</taxon>
        <taxon>Verrucomicrobiia</taxon>
        <taxon>Verrucomicrobiales</taxon>
        <taxon>Verrucomicrobiaceae</taxon>
        <taxon>Haloferula</taxon>
    </lineage>
</organism>
<sequence>MIRHLYFALPAFVITSCNVARENVLASVNTVIGLSVAQNEKNAAYEAKAGYIRNQIYSVPTGKTVENSSGQPVYSPINDADRVPNVVGALVVESGVKELFIGMNVKELFATGTDGVNSAAATAMFVANAETPAHTAETIKAVEQIDDL</sequence>
<gene>
    <name evidence="1" type="ORF">Hsar01_01688</name>
</gene>
<accession>A0ABP9UP58</accession>
<dbReference type="PROSITE" id="PS51257">
    <property type="entry name" value="PROKAR_LIPOPROTEIN"/>
    <property type="match status" value="1"/>
</dbReference>
<dbReference type="RefSeq" id="WP_353566609.1">
    <property type="nucleotide sequence ID" value="NZ_BAABRI010000008.1"/>
</dbReference>
<evidence type="ECO:0000313" key="1">
    <source>
        <dbReference type="EMBL" id="GAA5482466.1"/>
    </source>
</evidence>
<proteinExistence type="predicted"/>
<reference evidence="1 2" key="1">
    <citation type="submission" date="2024-02" db="EMBL/GenBank/DDBJ databases">
        <title>Haloferula sargassicola NBRC 104335.</title>
        <authorList>
            <person name="Ichikawa N."/>
            <person name="Katano-Makiyama Y."/>
            <person name="Hidaka K."/>
        </authorList>
    </citation>
    <scope>NUCLEOTIDE SEQUENCE [LARGE SCALE GENOMIC DNA]</scope>
    <source>
        <strain evidence="1 2">NBRC 104335</strain>
    </source>
</reference>
<dbReference type="EMBL" id="BAABRI010000008">
    <property type="protein sequence ID" value="GAA5482466.1"/>
    <property type="molecule type" value="Genomic_DNA"/>
</dbReference>
<comment type="caution">
    <text evidence="1">The sequence shown here is derived from an EMBL/GenBank/DDBJ whole genome shotgun (WGS) entry which is preliminary data.</text>
</comment>
<name>A0ABP9UP58_9BACT</name>